<evidence type="ECO:0000256" key="11">
    <source>
        <dbReference type="ARBA" id="ARBA00069325"/>
    </source>
</evidence>
<evidence type="ECO:0000256" key="10">
    <source>
        <dbReference type="ARBA" id="ARBA00066503"/>
    </source>
</evidence>
<dbReference type="NCBIfam" id="TIGR00113">
    <property type="entry name" value="queA"/>
    <property type="match status" value="1"/>
</dbReference>
<dbReference type="GO" id="GO:0008616">
    <property type="term" value="P:tRNA queuosine(34) biosynthetic process"/>
    <property type="evidence" value="ECO:0007669"/>
    <property type="project" value="UniProtKB-UniRule"/>
</dbReference>
<gene>
    <name evidence="13" type="primary">queA</name>
    <name evidence="14" type="ORF">Desgi_1795</name>
</gene>
<keyword evidence="14" id="KW-0413">Isomerase</keyword>
<dbReference type="InterPro" id="IPR003699">
    <property type="entry name" value="QueA"/>
</dbReference>
<sequence>MRVADFDYYLPDELIAQEPAPVRDESRLMVLHKNGGEPEHRLFKDIVEYLEPRDLLVVNDTKVIPARLWGKKEGTGTTIEVLLLTRRDEHTWETLVRPGRRVPPGTNIIFGDAMTGTVMAVVDEGCRLIKFHHQGVFEELLDRLGVMPLPPYIKKQPADPGRYQTVYARDPGSAAAPTAGLHFTPELLQKIREKGISIVPVLLHVGLGTFRPVKVDEVTSHQMHAEYYSVPEETARVINETKARGGRVIAVGTTTTRCLETAARDDGNVNSGAGWTEIFIYPGYNFKAIDGLVTNFHLPRSTLLMMVSALVDRERLLDAYARAVRMRYRFFSFGDAMLII</sequence>
<comment type="subunit">
    <text evidence="3 13">Monomer.</text>
</comment>
<dbReference type="eggNOG" id="COG0809">
    <property type="taxonomic scope" value="Bacteria"/>
</dbReference>
<dbReference type="HAMAP" id="MF_00113">
    <property type="entry name" value="QueA"/>
    <property type="match status" value="1"/>
</dbReference>
<keyword evidence="4 13" id="KW-0963">Cytoplasm</keyword>
<dbReference type="RefSeq" id="WP_006522423.1">
    <property type="nucleotide sequence ID" value="NC_021184.1"/>
</dbReference>
<keyword evidence="15" id="KW-1185">Reference proteome</keyword>
<dbReference type="UniPathway" id="UPA00392"/>
<proteinExistence type="inferred from homology"/>
<dbReference type="Gene3D" id="2.40.10.240">
    <property type="entry name" value="QueA-like"/>
    <property type="match status" value="1"/>
</dbReference>
<accession>R4KDH9</accession>
<comment type="function">
    <text evidence="13">Transfers and isomerizes the ribose moiety from AdoMet to the 7-aminomethyl group of 7-deazaguanine (preQ1-tRNA) to give epoxyqueuosine (oQ-tRNA).</text>
</comment>
<comment type="subcellular location">
    <subcellularLocation>
        <location evidence="1 13">Cytoplasm</location>
    </subcellularLocation>
</comment>
<evidence type="ECO:0000256" key="9">
    <source>
        <dbReference type="ARBA" id="ARBA00061210"/>
    </source>
</evidence>
<name>R4KDH9_9FIRM</name>
<evidence type="ECO:0000256" key="12">
    <source>
        <dbReference type="ARBA" id="ARBA00076160"/>
    </source>
</evidence>
<evidence type="ECO:0000256" key="13">
    <source>
        <dbReference type="HAMAP-Rule" id="MF_00113"/>
    </source>
</evidence>
<dbReference type="AlphaFoldDB" id="R4KDH9"/>
<dbReference type="HOGENOM" id="CLU_039110_1_0_9"/>
<keyword evidence="5 13" id="KW-0808">Transferase</keyword>
<dbReference type="Gene3D" id="3.40.1780.10">
    <property type="entry name" value="QueA-like"/>
    <property type="match status" value="1"/>
</dbReference>
<dbReference type="Proteomes" id="UP000013520">
    <property type="component" value="Chromosome"/>
</dbReference>
<comment type="catalytic activity">
    <reaction evidence="8 13">
        <text>7-aminomethyl-7-carbaguanosine(34) in tRNA + S-adenosyl-L-methionine = epoxyqueuosine(34) in tRNA + adenine + L-methionine + 2 H(+)</text>
        <dbReference type="Rhea" id="RHEA:32155"/>
        <dbReference type="Rhea" id="RHEA-COMP:10342"/>
        <dbReference type="Rhea" id="RHEA-COMP:18582"/>
        <dbReference type="ChEBI" id="CHEBI:15378"/>
        <dbReference type="ChEBI" id="CHEBI:16708"/>
        <dbReference type="ChEBI" id="CHEBI:57844"/>
        <dbReference type="ChEBI" id="CHEBI:59789"/>
        <dbReference type="ChEBI" id="CHEBI:82833"/>
        <dbReference type="ChEBI" id="CHEBI:194443"/>
        <dbReference type="EC" id="2.4.99.17"/>
    </reaction>
</comment>
<dbReference type="InterPro" id="IPR036100">
    <property type="entry name" value="QueA_sf"/>
</dbReference>
<evidence type="ECO:0000313" key="15">
    <source>
        <dbReference type="Proteomes" id="UP000013520"/>
    </source>
</evidence>
<keyword evidence="6 13" id="KW-0949">S-adenosyl-L-methionine</keyword>
<dbReference type="EMBL" id="CP003273">
    <property type="protein sequence ID" value="AGL01243.1"/>
    <property type="molecule type" value="Genomic_DNA"/>
</dbReference>
<evidence type="ECO:0000256" key="7">
    <source>
        <dbReference type="ARBA" id="ARBA00022785"/>
    </source>
</evidence>
<dbReference type="InterPro" id="IPR042118">
    <property type="entry name" value="QueA_dom1"/>
</dbReference>
<dbReference type="NCBIfam" id="NF001140">
    <property type="entry name" value="PRK00147.1"/>
    <property type="match status" value="1"/>
</dbReference>
<evidence type="ECO:0000256" key="1">
    <source>
        <dbReference type="ARBA" id="ARBA00004496"/>
    </source>
</evidence>
<dbReference type="STRING" id="767817.Desgi_1795"/>
<dbReference type="GO" id="GO:0005737">
    <property type="term" value="C:cytoplasm"/>
    <property type="evidence" value="ECO:0007669"/>
    <property type="project" value="UniProtKB-SubCell"/>
</dbReference>
<dbReference type="OrthoDB" id="9805933at2"/>
<keyword evidence="7 13" id="KW-0671">Queuosine biosynthesis</keyword>
<dbReference type="EC" id="2.4.99.17" evidence="10 13"/>
<dbReference type="FunFam" id="3.40.1780.10:FF:000001">
    <property type="entry name" value="S-adenosylmethionine:tRNA ribosyltransferase-isomerase"/>
    <property type="match status" value="1"/>
</dbReference>
<dbReference type="Pfam" id="PF02547">
    <property type="entry name" value="Queuosine_synth"/>
    <property type="match status" value="1"/>
</dbReference>
<evidence type="ECO:0000256" key="5">
    <source>
        <dbReference type="ARBA" id="ARBA00022679"/>
    </source>
</evidence>
<protein>
    <recommendedName>
        <fullName evidence="11 13">S-adenosylmethionine:tRNA ribosyltransferase-isomerase</fullName>
        <ecNumber evidence="10 13">2.4.99.17</ecNumber>
    </recommendedName>
    <alternativeName>
        <fullName evidence="12 13">Queuosine biosynthesis protein QueA</fullName>
    </alternativeName>
</protein>
<dbReference type="InterPro" id="IPR042119">
    <property type="entry name" value="QueA_dom2"/>
</dbReference>
<evidence type="ECO:0000256" key="2">
    <source>
        <dbReference type="ARBA" id="ARBA00004691"/>
    </source>
</evidence>
<reference evidence="14 15" key="1">
    <citation type="submission" date="2012-01" db="EMBL/GenBank/DDBJ databases">
        <title>Complete sequence of Desulfotomaculum gibsoniae DSM 7213.</title>
        <authorList>
            <consortium name="US DOE Joint Genome Institute"/>
            <person name="Lucas S."/>
            <person name="Han J."/>
            <person name="Lapidus A."/>
            <person name="Cheng J.-F."/>
            <person name="Goodwin L."/>
            <person name="Pitluck S."/>
            <person name="Peters L."/>
            <person name="Ovchinnikova G."/>
            <person name="Teshima H."/>
            <person name="Detter J.C."/>
            <person name="Han C."/>
            <person name="Tapia R."/>
            <person name="Land M."/>
            <person name="Hauser L."/>
            <person name="Kyrpides N."/>
            <person name="Ivanova N."/>
            <person name="Pagani I."/>
            <person name="Parshina S."/>
            <person name="Plugge C."/>
            <person name="Muyzer G."/>
            <person name="Kuever J."/>
            <person name="Ivanova A."/>
            <person name="Nazina T."/>
            <person name="Klenk H.-P."/>
            <person name="Brambilla E."/>
            <person name="Spring S."/>
            <person name="Stams A.F."/>
            <person name="Woyke T."/>
        </authorList>
    </citation>
    <scope>NUCLEOTIDE SEQUENCE [LARGE SCALE GENOMIC DNA]</scope>
    <source>
        <strain evidence="14 15">DSM 7213</strain>
    </source>
</reference>
<organism evidence="14 15">
    <name type="scientific">Desulfoscipio gibsoniae DSM 7213</name>
    <dbReference type="NCBI Taxonomy" id="767817"/>
    <lineage>
        <taxon>Bacteria</taxon>
        <taxon>Bacillati</taxon>
        <taxon>Bacillota</taxon>
        <taxon>Clostridia</taxon>
        <taxon>Eubacteriales</taxon>
        <taxon>Desulfallaceae</taxon>
        <taxon>Desulfoscipio</taxon>
    </lineage>
</organism>
<evidence type="ECO:0000256" key="4">
    <source>
        <dbReference type="ARBA" id="ARBA00022490"/>
    </source>
</evidence>
<dbReference type="GO" id="GO:0051075">
    <property type="term" value="F:S-adenosylmethionine:tRNA ribosyltransferase-isomerase activity"/>
    <property type="evidence" value="ECO:0007669"/>
    <property type="project" value="UniProtKB-EC"/>
</dbReference>
<dbReference type="PANTHER" id="PTHR30307:SF0">
    <property type="entry name" value="S-ADENOSYLMETHIONINE:TRNA RIBOSYLTRANSFERASE-ISOMERASE"/>
    <property type="match status" value="1"/>
</dbReference>
<evidence type="ECO:0000256" key="8">
    <source>
        <dbReference type="ARBA" id="ARBA00052751"/>
    </source>
</evidence>
<dbReference type="PANTHER" id="PTHR30307">
    <property type="entry name" value="S-ADENOSYLMETHIONINE:TRNA RIBOSYLTRANSFERASE-ISOMERASE"/>
    <property type="match status" value="1"/>
</dbReference>
<evidence type="ECO:0000256" key="3">
    <source>
        <dbReference type="ARBA" id="ARBA00011245"/>
    </source>
</evidence>
<comment type="pathway">
    <text evidence="2 13">tRNA modification; tRNA-queuosine biosynthesis.</text>
</comment>
<dbReference type="KEGG" id="dgi:Desgi_1795"/>
<dbReference type="SUPFAM" id="SSF111337">
    <property type="entry name" value="QueA-like"/>
    <property type="match status" value="1"/>
</dbReference>
<comment type="similarity">
    <text evidence="9 13">Belongs to the QueA family.</text>
</comment>
<evidence type="ECO:0000256" key="6">
    <source>
        <dbReference type="ARBA" id="ARBA00022691"/>
    </source>
</evidence>
<evidence type="ECO:0000313" key="14">
    <source>
        <dbReference type="EMBL" id="AGL01243.1"/>
    </source>
</evidence>
<dbReference type="FunFam" id="2.40.10.240:FF:000002">
    <property type="entry name" value="S-adenosylmethionine:tRNA ribosyltransferase-isomerase"/>
    <property type="match status" value="1"/>
</dbReference>